<name>H0EEM1_GLAL7</name>
<dbReference type="CDD" id="cd11854">
    <property type="entry name" value="SH3_Fus1p"/>
    <property type="match status" value="1"/>
</dbReference>
<dbReference type="InterPro" id="IPR036028">
    <property type="entry name" value="SH3-like_dom_sf"/>
</dbReference>
<proteinExistence type="predicted"/>
<feature type="compositionally biased region" description="Polar residues" evidence="3">
    <location>
        <begin position="495"/>
        <end position="531"/>
    </location>
</feature>
<sequence length="599" mass="61603">MASHGHYRHLHARAPEPVAEPATLVSVVYVTAAPTFDGPIGGYTTVGVAAPETPETSAPAVLAATASATKAPVVVPAASETSTAAKQTPASTAVAQSSTSLPSEIIAPSTTLASSAPLLAATSSLTFSATTSANTASAASSTSTSDASSSSGGMGGGAIAGIIIGVLLLVGAILSLVLVCIRKRKTADKQRLADSEKNDNSNPFADPVRRDDASIRSSPNAPRLSLRPVTQFIPNLMERRASRGNALTIGSAVPLSEKALPDVRPETSHSTNSVNPFGNHAETIDSPNANGPVLMTSPIVEHAAAATTPVTPNHVPQAVAPVVGAAVAGAALAPGLKRGASKRDNGPKPLDFTKSGPFMGPPSPAGTDFSVTSDSATTPTQSNTSAAIAAAGGPPTSAVHRVQLDFKPSMEDELELRAGQLIRMLHEYDDGWALCIRLDRSQQGVVPRTCLSTRPVKPRPQQNGPRVSPQGHPMTANMHQQGRPMSPAGIRPMTPNGQQGRPMTPTGQQGRPMTPTGQQGRPMTPNSQNRQRGPPANGPMNGQGRPRAPSNAQQQARRNSPPGPSRMNPVSPPENNSPGPLRTPSGNTPQRKPVPGQAM</sequence>
<protein>
    <recommendedName>
        <fullName evidence="5">SH3 domain-containing protein</fullName>
    </recommendedName>
</protein>
<evidence type="ECO:0000259" key="5">
    <source>
        <dbReference type="PROSITE" id="PS50002"/>
    </source>
</evidence>
<feature type="compositionally biased region" description="Polar residues" evidence="3">
    <location>
        <begin position="369"/>
        <end position="386"/>
    </location>
</feature>
<gene>
    <name evidence="6" type="ORF">M7I_0901</name>
</gene>
<feature type="region of interest" description="Disordered" evidence="3">
    <location>
        <begin position="188"/>
        <end position="222"/>
    </location>
</feature>
<keyword evidence="4" id="KW-1133">Transmembrane helix</keyword>
<reference evidence="6 7" key="1">
    <citation type="journal article" date="2012" name="Eukaryot. Cell">
        <title>Genome sequence of the fungus Glarea lozoyensis: the first genome sequence of a species from the Helotiaceae family.</title>
        <authorList>
            <person name="Youssar L."/>
            <person name="Gruening B.A."/>
            <person name="Erxleben A."/>
            <person name="Guenther S."/>
            <person name="Huettel W."/>
        </authorList>
    </citation>
    <scope>NUCLEOTIDE SEQUENCE [LARGE SCALE GENOMIC DNA]</scope>
    <source>
        <strain evidence="7">ATCC 74030 / MF5533</strain>
    </source>
</reference>
<dbReference type="InterPro" id="IPR035521">
    <property type="entry name" value="Fus1_SH3"/>
</dbReference>
<keyword evidence="4" id="KW-0472">Membrane</keyword>
<dbReference type="Proteomes" id="UP000005446">
    <property type="component" value="Unassembled WGS sequence"/>
</dbReference>
<evidence type="ECO:0000256" key="1">
    <source>
        <dbReference type="ARBA" id="ARBA00022443"/>
    </source>
</evidence>
<comment type="caution">
    <text evidence="6">The sequence shown here is derived from an EMBL/GenBank/DDBJ whole genome shotgun (WGS) entry which is preliminary data.</text>
</comment>
<feature type="domain" description="SH3" evidence="5">
    <location>
        <begin position="395"/>
        <end position="456"/>
    </location>
</feature>
<feature type="compositionally biased region" description="Polar residues" evidence="3">
    <location>
        <begin position="573"/>
        <end position="590"/>
    </location>
</feature>
<dbReference type="Gene3D" id="2.30.30.40">
    <property type="entry name" value="SH3 Domains"/>
    <property type="match status" value="1"/>
</dbReference>
<evidence type="ECO:0000256" key="2">
    <source>
        <dbReference type="PROSITE-ProRule" id="PRU00192"/>
    </source>
</evidence>
<dbReference type="OrthoDB" id="5340910at2759"/>
<dbReference type="InParanoid" id="H0EEM1"/>
<evidence type="ECO:0000256" key="3">
    <source>
        <dbReference type="SAM" id="MobiDB-lite"/>
    </source>
</evidence>
<feature type="compositionally biased region" description="Basic and acidic residues" evidence="3">
    <location>
        <begin position="188"/>
        <end position="199"/>
    </location>
</feature>
<accession>H0EEM1</accession>
<organism evidence="6 7">
    <name type="scientific">Glarea lozoyensis (strain ATCC 74030 / MF5533)</name>
    <dbReference type="NCBI Taxonomy" id="1104152"/>
    <lineage>
        <taxon>Eukaryota</taxon>
        <taxon>Fungi</taxon>
        <taxon>Dikarya</taxon>
        <taxon>Ascomycota</taxon>
        <taxon>Pezizomycotina</taxon>
        <taxon>Leotiomycetes</taxon>
        <taxon>Helotiales</taxon>
        <taxon>Helotiaceae</taxon>
        <taxon>Glarea</taxon>
    </lineage>
</organism>
<feature type="region of interest" description="Disordered" evidence="3">
    <location>
        <begin position="449"/>
        <end position="599"/>
    </location>
</feature>
<dbReference type="EMBL" id="AGUE01000016">
    <property type="protein sequence ID" value="EHL02934.1"/>
    <property type="molecule type" value="Genomic_DNA"/>
</dbReference>
<dbReference type="AlphaFoldDB" id="H0EEM1"/>
<keyword evidence="7" id="KW-1185">Reference proteome</keyword>
<keyword evidence="1 2" id="KW-0728">SH3 domain</keyword>
<dbReference type="HOGENOM" id="CLU_018830_0_1_1"/>
<dbReference type="SMART" id="SM00326">
    <property type="entry name" value="SH3"/>
    <property type="match status" value="1"/>
</dbReference>
<evidence type="ECO:0000313" key="7">
    <source>
        <dbReference type="Proteomes" id="UP000005446"/>
    </source>
</evidence>
<dbReference type="Pfam" id="PF14604">
    <property type="entry name" value="SH3_9"/>
    <property type="match status" value="1"/>
</dbReference>
<dbReference type="PROSITE" id="PS50002">
    <property type="entry name" value="SH3"/>
    <property type="match status" value="1"/>
</dbReference>
<feature type="transmembrane region" description="Helical" evidence="4">
    <location>
        <begin position="158"/>
        <end position="181"/>
    </location>
</feature>
<keyword evidence="4" id="KW-0812">Transmembrane</keyword>
<feature type="region of interest" description="Disordered" evidence="3">
    <location>
        <begin position="337"/>
        <end position="395"/>
    </location>
</feature>
<evidence type="ECO:0000256" key="4">
    <source>
        <dbReference type="SAM" id="Phobius"/>
    </source>
</evidence>
<evidence type="ECO:0000313" key="6">
    <source>
        <dbReference type="EMBL" id="EHL02934.1"/>
    </source>
</evidence>
<dbReference type="InterPro" id="IPR001452">
    <property type="entry name" value="SH3_domain"/>
</dbReference>
<dbReference type="SUPFAM" id="SSF50044">
    <property type="entry name" value="SH3-domain"/>
    <property type="match status" value="1"/>
</dbReference>